<dbReference type="OrthoDB" id="5988294at2759"/>
<sequence>ESCSLECDLRTSSPTVCKKPRLVDTRYTSKEISSLSADICGSDKSQNGKICDTSTSIYSNDADIPVLEREKKQRYTVPEAVKILLDDQPKMSSKVPLRVRRNISFGIDTSELNCWQDVKSDMNGVYYNTLRIATWTIDVNENNNVKKIEKKKVSLLCERQFHVYIHSTKNAAGLCRSVFLLRGCDEKCHDAVKSAGGIVRACEPGELPRSKRQVYDLNRNMKKTDQVDELLQYSKHREEAIVIEHHDVPEDLWRTGLAPTFVGPTAIHHSKQKSVYKKIVSAVVNTSPNLPKNAKGFITDGEQALHDSLKEDLKHATGLRCFRHFYQNCKDKLYSLKIQTKKEQKFFLDKVFGDSGSGILDAVDKSDLKHRLSAMEEPLKKEEKLTGGNSKKNDKNKVNLTKLQFTRDVWEEVDKHQQEELEMAICGLSREFELSDMEAKKLLNCKNSIQKMPSLEPNQRVKYMVAAKTYDQPKSVECRQCRMEFPRRQKIVPYDIVLPHEEKWMYPDPTKPNCKLPSAKYTVKFYCVKCSCIKERFPYYNSSLIQIPIDVKGRLCESHQNLLAEELFVG</sequence>
<proteinExistence type="predicted"/>
<dbReference type="Proteomes" id="UP001152795">
    <property type="component" value="Unassembled WGS sequence"/>
</dbReference>
<feature type="non-terminal residue" evidence="1">
    <location>
        <position position="570"/>
    </location>
</feature>
<keyword evidence="2" id="KW-1185">Reference proteome</keyword>
<accession>A0A7D9M063</accession>
<reference evidence="1" key="1">
    <citation type="submission" date="2020-04" db="EMBL/GenBank/DDBJ databases">
        <authorList>
            <person name="Alioto T."/>
            <person name="Alioto T."/>
            <person name="Gomez Garrido J."/>
        </authorList>
    </citation>
    <scope>NUCLEOTIDE SEQUENCE</scope>
    <source>
        <strain evidence="1">A484AB</strain>
    </source>
</reference>
<name>A0A7D9M063_PARCT</name>
<dbReference type="EMBL" id="CACRXK020028514">
    <property type="protein sequence ID" value="CAB4041563.1"/>
    <property type="molecule type" value="Genomic_DNA"/>
</dbReference>
<protein>
    <submittedName>
        <fullName evidence="1">Uncharacterized protein</fullName>
    </submittedName>
</protein>
<dbReference type="AlphaFoldDB" id="A0A7D9M063"/>
<organism evidence="1 2">
    <name type="scientific">Paramuricea clavata</name>
    <name type="common">Red gorgonian</name>
    <name type="synonym">Violescent sea-whip</name>
    <dbReference type="NCBI Taxonomy" id="317549"/>
    <lineage>
        <taxon>Eukaryota</taxon>
        <taxon>Metazoa</taxon>
        <taxon>Cnidaria</taxon>
        <taxon>Anthozoa</taxon>
        <taxon>Octocorallia</taxon>
        <taxon>Malacalcyonacea</taxon>
        <taxon>Plexauridae</taxon>
        <taxon>Paramuricea</taxon>
    </lineage>
</organism>
<evidence type="ECO:0000313" key="1">
    <source>
        <dbReference type="EMBL" id="CAB4041563.1"/>
    </source>
</evidence>
<evidence type="ECO:0000313" key="2">
    <source>
        <dbReference type="Proteomes" id="UP001152795"/>
    </source>
</evidence>
<comment type="caution">
    <text evidence="1">The sequence shown here is derived from an EMBL/GenBank/DDBJ whole genome shotgun (WGS) entry which is preliminary data.</text>
</comment>
<gene>
    <name evidence="1" type="ORF">PACLA_8A060940</name>
</gene>